<gene>
    <name evidence="4" type="ORF">KDL28_12560</name>
</gene>
<accession>A0ABT0ZYV2</accession>
<evidence type="ECO:0000256" key="3">
    <source>
        <dbReference type="SAM" id="Phobius"/>
    </source>
</evidence>
<evidence type="ECO:0008006" key="6">
    <source>
        <dbReference type="Google" id="ProtNLM"/>
    </source>
</evidence>
<organism evidence="4 5">
    <name type="scientific">Pseudonocardia humida</name>
    <dbReference type="NCBI Taxonomy" id="2800819"/>
    <lineage>
        <taxon>Bacteria</taxon>
        <taxon>Bacillati</taxon>
        <taxon>Actinomycetota</taxon>
        <taxon>Actinomycetes</taxon>
        <taxon>Pseudonocardiales</taxon>
        <taxon>Pseudonocardiaceae</taxon>
        <taxon>Pseudonocardia</taxon>
    </lineage>
</organism>
<proteinExistence type="predicted"/>
<feature type="compositionally biased region" description="Low complexity" evidence="2">
    <location>
        <begin position="13"/>
        <end position="58"/>
    </location>
</feature>
<keyword evidence="5" id="KW-1185">Reference proteome</keyword>
<name>A0ABT0ZYV2_9PSEU</name>
<keyword evidence="1" id="KW-0175">Coiled coil</keyword>
<dbReference type="Proteomes" id="UP001165283">
    <property type="component" value="Unassembled WGS sequence"/>
</dbReference>
<feature type="transmembrane region" description="Helical" evidence="3">
    <location>
        <begin position="88"/>
        <end position="106"/>
    </location>
</feature>
<keyword evidence="3" id="KW-0812">Transmembrane</keyword>
<feature type="region of interest" description="Disordered" evidence="2">
    <location>
        <begin position="1"/>
        <end position="59"/>
    </location>
</feature>
<feature type="coiled-coil region" evidence="1">
    <location>
        <begin position="117"/>
        <end position="144"/>
    </location>
</feature>
<reference evidence="4" key="1">
    <citation type="submission" date="2021-04" db="EMBL/GenBank/DDBJ databases">
        <title>Pseudonocardia sp. nov., isolated from sandy soil of mangrove forest.</title>
        <authorList>
            <person name="Zan Z."/>
            <person name="Huang R."/>
            <person name="Liu W."/>
        </authorList>
    </citation>
    <scope>NUCLEOTIDE SEQUENCE</scope>
    <source>
        <strain evidence="4">S2-4</strain>
    </source>
</reference>
<feature type="compositionally biased region" description="Gly residues" evidence="2">
    <location>
        <begin position="258"/>
        <end position="268"/>
    </location>
</feature>
<feature type="compositionally biased region" description="Basic and acidic residues" evidence="2">
    <location>
        <begin position="1"/>
        <end position="12"/>
    </location>
</feature>
<evidence type="ECO:0000256" key="2">
    <source>
        <dbReference type="SAM" id="MobiDB-lite"/>
    </source>
</evidence>
<evidence type="ECO:0000256" key="1">
    <source>
        <dbReference type="SAM" id="Coils"/>
    </source>
</evidence>
<protein>
    <recommendedName>
        <fullName evidence="6">Cell division protein FtsL</fullName>
    </recommendedName>
</protein>
<feature type="region of interest" description="Disordered" evidence="2">
    <location>
        <begin position="195"/>
        <end position="268"/>
    </location>
</feature>
<comment type="caution">
    <text evidence="4">The sequence shown here is derived from an EMBL/GenBank/DDBJ whole genome shotgun (WGS) entry which is preliminary data.</text>
</comment>
<evidence type="ECO:0000313" key="5">
    <source>
        <dbReference type="Proteomes" id="UP001165283"/>
    </source>
</evidence>
<keyword evidence="3" id="KW-1133">Transmembrane helix</keyword>
<dbReference type="EMBL" id="JAGSOV010000025">
    <property type="protein sequence ID" value="MCO1655886.1"/>
    <property type="molecule type" value="Genomic_DNA"/>
</dbReference>
<dbReference type="RefSeq" id="WP_252438090.1">
    <property type="nucleotide sequence ID" value="NZ_JAGSOV010000025.1"/>
</dbReference>
<keyword evidence="3" id="KW-0472">Membrane</keyword>
<sequence length="268" mass="26805">MSVRTPSRERVRTGSTAGRTTARGRTPALPAQREAAPTRARAATTATETATPTASQRAYARREERLRRLVGAARPARPGAVSTGRAKFVLLIMLLLIGGLVATLWLSTSASADSYRLQDAKSDAAALSQRSEQLRREVAQLASAPELARRAEEMGMVRVQDPARLVVGPDGAVTVVGEPQAAPAPAPPVVSAAPPAGAQVGVQPGASGPGTPLAGAPGAGTPEAATSEEATQGDGAAGAAGEDADETSDPTPGTPAGADGGDAPGGTD</sequence>
<evidence type="ECO:0000313" key="4">
    <source>
        <dbReference type="EMBL" id="MCO1655886.1"/>
    </source>
</evidence>
<feature type="compositionally biased region" description="Low complexity" evidence="2">
    <location>
        <begin position="195"/>
        <end position="241"/>
    </location>
</feature>